<dbReference type="Gene3D" id="3.30.70.1180">
    <property type="entry name" value="Vacuolar atp synthase subunit c, domain 1"/>
    <property type="match status" value="1"/>
</dbReference>
<accession>A0A2C5XQY0</accession>
<proteinExistence type="inferred from homology"/>
<keyword evidence="4 6" id="KW-0406">Ion transport</keyword>
<evidence type="ECO:0000256" key="1">
    <source>
        <dbReference type="ARBA" id="ARBA00006138"/>
    </source>
</evidence>
<sequence length="395" mass="44221">MSSSSRYALLALPMGAFDSNDRDDAISALSATVSSDNASVMPFHVPDFKIGTLDALVQQADDLAKLGASSHAVVTKVSDSLRQVLNNDEERLASYKVVNDKPTDQYLRTFNWNKIRYRADKSLGELIDLLRKELVTVENDVKVKFNQYNSVKTNLASLQRRQTGNLATKSLTPIVNPNLLIQDSEYIETHLIAVPTSAKKDFVKSYETLSPMVVPRSAVEVDHDDEFTLFTAATFKKHSADFLQKCREHKWTPRQYTYVEGGREEEQRELDRVTNEERKVCGEALRIGRTAWSEGVMIWVHVATLRVFVESVLRYGLPLDYVTALIKTTNKLAPKVKAALDSTYSYLGGNAFGRDKRGRVTKDDAALTSEMAAAGLSTGEGHEYTAFVYYELEIP</sequence>
<dbReference type="PANTHER" id="PTHR10137:SF0">
    <property type="entry name" value="V-TYPE PROTON ATPASE SUBUNIT C"/>
    <property type="match status" value="1"/>
</dbReference>
<evidence type="ECO:0000313" key="8">
    <source>
        <dbReference type="Proteomes" id="UP000226192"/>
    </source>
</evidence>
<dbReference type="CDD" id="cd14785">
    <property type="entry name" value="V-ATPase_C"/>
    <property type="match status" value="1"/>
</dbReference>
<dbReference type="Gene3D" id="3.30.70.100">
    <property type="match status" value="1"/>
</dbReference>
<dbReference type="InterPro" id="IPR004907">
    <property type="entry name" value="ATPase_V1-cplx_csu"/>
</dbReference>
<dbReference type="Gene3D" id="1.20.1460.10">
    <property type="entry name" value="subunit c (vma5p) of the yeast v-atpase, domain 2"/>
    <property type="match status" value="1"/>
</dbReference>
<protein>
    <recommendedName>
        <fullName evidence="6">V-type proton ATPase subunit C</fullName>
    </recommendedName>
</protein>
<gene>
    <name evidence="7" type="ORF">CDD81_2657</name>
</gene>
<dbReference type="Proteomes" id="UP000226192">
    <property type="component" value="Unassembled WGS sequence"/>
</dbReference>
<evidence type="ECO:0000256" key="4">
    <source>
        <dbReference type="ARBA" id="ARBA00023065"/>
    </source>
</evidence>
<evidence type="ECO:0000313" key="7">
    <source>
        <dbReference type="EMBL" id="PHH59685.1"/>
    </source>
</evidence>
<dbReference type="Pfam" id="PF03223">
    <property type="entry name" value="V-ATPase_C"/>
    <property type="match status" value="1"/>
</dbReference>
<dbReference type="OrthoDB" id="6605928at2759"/>
<evidence type="ECO:0000256" key="6">
    <source>
        <dbReference type="RuleBase" id="RU364010"/>
    </source>
</evidence>
<evidence type="ECO:0000256" key="5">
    <source>
        <dbReference type="ARBA" id="ARBA00053565"/>
    </source>
</evidence>
<keyword evidence="3 6" id="KW-0375">Hydrogen ion transport</keyword>
<evidence type="ECO:0000256" key="2">
    <source>
        <dbReference type="ARBA" id="ARBA00022448"/>
    </source>
</evidence>
<dbReference type="GO" id="GO:0000221">
    <property type="term" value="C:vacuolar proton-transporting V-type ATPase, V1 domain"/>
    <property type="evidence" value="ECO:0007669"/>
    <property type="project" value="TreeGrafter"/>
</dbReference>
<comment type="function">
    <text evidence="5">Subunit of the V1 complex of vacuolar(H+)-ATPase (V-ATPase), a multisubunit enzyme composed of a peripheral complex (V1) that hydrolyzes ATP and a membrane integral complex (V0) that translocates protons. V-ATPase is responsible for acidifying and maintaining the pH of intracellular compartments. Subunit C is necessary for the assembly of the catalytic sector of the enzyme and is likely to have a specific function in its catalytic activity. Reversibly leaves the enzyme after glucose depletion, causing the catalytic subcomplex V1 to detach from the V0 section.</text>
</comment>
<dbReference type="SUPFAM" id="SSF118203">
    <property type="entry name" value="Vacuolar ATP synthase subunit C"/>
    <property type="match status" value="1"/>
</dbReference>
<comment type="similarity">
    <text evidence="1 6">Belongs to the V-ATPase C subunit family.</text>
</comment>
<dbReference type="InterPro" id="IPR036132">
    <property type="entry name" value="Vac_ATP_synth_c_sf"/>
</dbReference>
<comment type="caution">
    <text evidence="7">The sequence shown here is derived from an EMBL/GenBank/DDBJ whole genome shotgun (WGS) entry which is preliminary data.</text>
</comment>
<dbReference type="PANTHER" id="PTHR10137">
    <property type="entry name" value="V-TYPE PROTON ATPASE SUBUNIT C"/>
    <property type="match status" value="1"/>
</dbReference>
<dbReference type="STRING" id="1399860.A0A2C5XQY0"/>
<reference evidence="7 8" key="1">
    <citation type="submission" date="2017-06" db="EMBL/GenBank/DDBJ databases">
        <title>Ant-infecting Ophiocordyceps genomes reveal a high diversity of potential behavioral manipulation genes and a possible major role for enterotoxins.</title>
        <authorList>
            <person name="De Bekker C."/>
            <person name="Evans H.C."/>
            <person name="Brachmann A."/>
            <person name="Hughes D.P."/>
        </authorList>
    </citation>
    <scope>NUCLEOTIDE SEQUENCE [LARGE SCALE GENOMIC DNA]</scope>
    <source>
        <strain evidence="7 8">Map64</strain>
    </source>
</reference>
<dbReference type="FunFam" id="3.30.70.100:FF:000002">
    <property type="entry name" value="V-type proton ATPase subunit C"/>
    <property type="match status" value="1"/>
</dbReference>
<keyword evidence="8" id="KW-1185">Reference proteome</keyword>
<dbReference type="EMBL" id="NJET01000188">
    <property type="protein sequence ID" value="PHH59685.1"/>
    <property type="molecule type" value="Genomic_DNA"/>
</dbReference>
<evidence type="ECO:0000256" key="3">
    <source>
        <dbReference type="ARBA" id="ARBA00022781"/>
    </source>
</evidence>
<comment type="subunit">
    <text evidence="6">V-ATPase is a heteromultimeric enzyme composed of a peripheral catalytic V1 complex (components A to H) attached to an integral membrane V0 proton pore complex.</text>
</comment>
<name>A0A2C5XQY0_9HYPO</name>
<keyword evidence="2 6" id="KW-0813">Transport</keyword>
<comment type="function">
    <text evidence="6">Subunit of the V1 complex of vacuolar(H+)-ATPase (V-ATPase), a multisubunit enzyme composed of a peripheral complex (V1) that hydrolyzes ATP and a membrane integral complex (V0) that translocates protons. V-ATPase is responsible for acidifying and maintaining the pH of intracellular compartments and in some cell types, is targeted to the plasma membrane, where it is responsible for acidifying the extracellular environment. Subunit C is necessary for the assembly of the catalytic sector of the enzyme and is likely to have a specific function in its catalytic activity.</text>
</comment>
<organism evidence="7 8">
    <name type="scientific">Ophiocordyceps australis</name>
    <dbReference type="NCBI Taxonomy" id="1399860"/>
    <lineage>
        <taxon>Eukaryota</taxon>
        <taxon>Fungi</taxon>
        <taxon>Dikarya</taxon>
        <taxon>Ascomycota</taxon>
        <taxon>Pezizomycotina</taxon>
        <taxon>Sordariomycetes</taxon>
        <taxon>Hypocreomycetidae</taxon>
        <taxon>Hypocreales</taxon>
        <taxon>Ophiocordycipitaceae</taxon>
        <taxon>Ophiocordyceps</taxon>
    </lineage>
</organism>
<dbReference type="AlphaFoldDB" id="A0A2C5XQY0"/>
<dbReference type="GO" id="GO:0046961">
    <property type="term" value="F:proton-transporting ATPase activity, rotational mechanism"/>
    <property type="evidence" value="ECO:0007669"/>
    <property type="project" value="InterPro"/>
</dbReference>